<evidence type="ECO:0000256" key="13">
    <source>
        <dbReference type="PIRNR" id="PIRNR004930"/>
    </source>
</evidence>
<keyword evidence="7 13" id="KW-0819">tRNA processing</keyword>
<evidence type="ECO:0000256" key="8">
    <source>
        <dbReference type="ARBA" id="ARBA00022695"/>
    </source>
</evidence>
<evidence type="ECO:0000256" key="10">
    <source>
        <dbReference type="ARBA" id="ARBA00022840"/>
    </source>
</evidence>
<dbReference type="InterPro" id="IPR010923">
    <property type="entry name" value="T(6)A37_SUA5"/>
</dbReference>
<feature type="binding site" evidence="14">
    <location>
        <position position="195"/>
    </location>
    <ligand>
        <name>ATP</name>
        <dbReference type="ChEBI" id="CHEBI:30616"/>
    </ligand>
</feature>
<dbReference type="GO" id="GO:0005524">
    <property type="term" value="F:ATP binding"/>
    <property type="evidence" value="ECO:0007669"/>
    <property type="project" value="UniProtKB-UniRule"/>
</dbReference>
<evidence type="ECO:0000256" key="5">
    <source>
        <dbReference type="ARBA" id="ARBA00022490"/>
    </source>
</evidence>
<dbReference type="NCBIfam" id="TIGR00057">
    <property type="entry name" value="L-threonylcarbamoyladenylate synthase"/>
    <property type="match status" value="1"/>
</dbReference>
<comment type="caution">
    <text evidence="16">The sequence shown here is derived from an EMBL/GenBank/DDBJ whole genome shotgun (WGS) entry which is preliminary data.</text>
</comment>
<feature type="binding site" evidence="14">
    <location>
        <position position="67"/>
    </location>
    <ligand>
        <name>L-threonine</name>
        <dbReference type="ChEBI" id="CHEBI:57926"/>
    </ligand>
</feature>
<keyword evidence="17" id="KW-1185">Reference proteome</keyword>
<reference evidence="16" key="2">
    <citation type="journal article" date="2020" name="Microorganisms">
        <title>Osmotic Adaptation and Compatible Solute Biosynthesis of Phototrophic Bacteria as Revealed from Genome Analyses.</title>
        <authorList>
            <person name="Imhoff J.F."/>
            <person name="Rahn T."/>
            <person name="Kunzel S."/>
            <person name="Keller A."/>
            <person name="Neulinger S.C."/>
        </authorList>
    </citation>
    <scope>NUCLEOTIDE SEQUENCE</scope>
    <source>
        <strain evidence="16">DSM 11080</strain>
    </source>
</reference>
<evidence type="ECO:0000256" key="1">
    <source>
        <dbReference type="ARBA" id="ARBA00004496"/>
    </source>
</evidence>
<dbReference type="GO" id="GO:0061710">
    <property type="term" value="F:L-threonylcarbamoyladenylate synthase"/>
    <property type="evidence" value="ECO:0007669"/>
    <property type="project" value="UniProtKB-EC"/>
</dbReference>
<dbReference type="Pfam" id="PF03481">
    <property type="entry name" value="Sua5_C"/>
    <property type="match status" value="1"/>
</dbReference>
<dbReference type="InterPro" id="IPR017945">
    <property type="entry name" value="DHBP_synth_RibB-like_a/b_dom"/>
</dbReference>
<dbReference type="PIRSF" id="PIRSF004930">
    <property type="entry name" value="Tln_factor_SUA5"/>
    <property type="match status" value="1"/>
</dbReference>
<feature type="binding site" evidence="14">
    <location>
        <position position="121"/>
    </location>
    <ligand>
        <name>L-threonine</name>
        <dbReference type="ChEBI" id="CHEBI:57926"/>
    </ligand>
</feature>
<gene>
    <name evidence="16" type="ORF">CKO40_22940</name>
</gene>
<feature type="binding site" evidence="14">
    <location>
        <position position="151"/>
    </location>
    <ligand>
        <name>ATP</name>
        <dbReference type="ChEBI" id="CHEBI:30616"/>
    </ligand>
</feature>
<accession>A0AAJ0U8J2</accession>
<keyword evidence="6 13" id="KW-0808">Transferase</keyword>
<feature type="binding site" evidence="14">
    <location>
        <position position="58"/>
    </location>
    <ligand>
        <name>ATP</name>
        <dbReference type="ChEBI" id="CHEBI:30616"/>
    </ligand>
</feature>
<dbReference type="GO" id="GO:0006450">
    <property type="term" value="P:regulation of translational fidelity"/>
    <property type="evidence" value="ECO:0007669"/>
    <property type="project" value="TreeGrafter"/>
</dbReference>
<dbReference type="PANTHER" id="PTHR17490">
    <property type="entry name" value="SUA5"/>
    <property type="match status" value="1"/>
</dbReference>
<dbReference type="GO" id="GO:0008033">
    <property type="term" value="P:tRNA processing"/>
    <property type="evidence" value="ECO:0007669"/>
    <property type="project" value="UniProtKB-KW"/>
</dbReference>
<evidence type="ECO:0000256" key="3">
    <source>
        <dbReference type="ARBA" id="ARBA00012584"/>
    </source>
</evidence>
<comment type="function">
    <text evidence="13">Required for the formation of a threonylcarbamoyl group on adenosine at position 37 (t(6)A37) in tRNAs that read codons beginning with adenine.</text>
</comment>
<keyword evidence="5 13" id="KW-0963">Cytoplasm</keyword>
<dbReference type="AlphaFoldDB" id="A0AAJ0U8J2"/>
<feature type="binding site" evidence="14">
    <location>
        <position position="143"/>
    </location>
    <ligand>
        <name>ATP</name>
        <dbReference type="ChEBI" id="CHEBI:30616"/>
    </ligand>
</feature>
<evidence type="ECO:0000256" key="7">
    <source>
        <dbReference type="ARBA" id="ARBA00022694"/>
    </source>
</evidence>
<keyword evidence="10 13" id="KW-0067">ATP-binding</keyword>
<dbReference type="EMBL" id="NRSJ01000079">
    <property type="protein sequence ID" value="MBK1707309.1"/>
    <property type="molecule type" value="Genomic_DNA"/>
</dbReference>
<feature type="domain" description="YrdC-like" evidence="15">
    <location>
        <begin position="13"/>
        <end position="199"/>
    </location>
</feature>
<evidence type="ECO:0000256" key="2">
    <source>
        <dbReference type="ARBA" id="ARBA00007663"/>
    </source>
</evidence>
<dbReference type="InterPro" id="IPR038385">
    <property type="entry name" value="Sua5/YwlC_C"/>
</dbReference>
<comment type="catalytic activity">
    <reaction evidence="12 13">
        <text>L-threonine + hydrogencarbonate + ATP = L-threonylcarbamoyladenylate + diphosphate + H2O</text>
        <dbReference type="Rhea" id="RHEA:36407"/>
        <dbReference type="ChEBI" id="CHEBI:15377"/>
        <dbReference type="ChEBI" id="CHEBI:17544"/>
        <dbReference type="ChEBI" id="CHEBI:30616"/>
        <dbReference type="ChEBI" id="CHEBI:33019"/>
        <dbReference type="ChEBI" id="CHEBI:57926"/>
        <dbReference type="ChEBI" id="CHEBI:73682"/>
        <dbReference type="EC" id="2.7.7.87"/>
    </reaction>
</comment>
<dbReference type="InterPro" id="IPR006070">
    <property type="entry name" value="Sua5-like_dom"/>
</dbReference>
<evidence type="ECO:0000313" key="17">
    <source>
        <dbReference type="Proteomes" id="UP001296776"/>
    </source>
</evidence>
<feature type="binding site" evidence="14">
    <location>
        <position position="181"/>
    </location>
    <ligand>
        <name>L-threonine</name>
        <dbReference type="ChEBI" id="CHEBI:57926"/>
    </ligand>
</feature>
<dbReference type="FunFam" id="3.90.870.10:FF:000009">
    <property type="entry name" value="Threonylcarbamoyl-AMP synthase, putative"/>
    <property type="match status" value="1"/>
</dbReference>
<feature type="binding site" evidence="14">
    <location>
        <position position="35"/>
    </location>
    <ligand>
        <name>L-threonine</name>
        <dbReference type="ChEBI" id="CHEBI:57926"/>
    </ligand>
</feature>
<evidence type="ECO:0000256" key="12">
    <source>
        <dbReference type="ARBA" id="ARBA00048366"/>
    </source>
</evidence>
<dbReference type="Pfam" id="PF01300">
    <property type="entry name" value="Sua5_yciO_yrdC"/>
    <property type="match status" value="1"/>
</dbReference>
<dbReference type="GO" id="GO:0000049">
    <property type="term" value="F:tRNA binding"/>
    <property type="evidence" value="ECO:0007669"/>
    <property type="project" value="TreeGrafter"/>
</dbReference>
<evidence type="ECO:0000313" key="16">
    <source>
        <dbReference type="EMBL" id="MBK1707309.1"/>
    </source>
</evidence>
<reference evidence="16" key="1">
    <citation type="submission" date="2017-08" db="EMBL/GenBank/DDBJ databases">
        <authorList>
            <person name="Imhoff J.F."/>
            <person name="Rahn T."/>
            <person name="Kuenzel S."/>
            <person name="Neulinger S.C."/>
        </authorList>
    </citation>
    <scope>NUCLEOTIDE SEQUENCE</scope>
    <source>
        <strain evidence="16">DSM 11080</strain>
    </source>
</reference>
<dbReference type="Gene3D" id="3.90.870.10">
    <property type="entry name" value="DHBP synthase"/>
    <property type="match status" value="1"/>
</dbReference>
<evidence type="ECO:0000256" key="14">
    <source>
        <dbReference type="PIRSR" id="PIRSR004930-1"/>
    </source>
</evidence>
<feature type="binding site" evidence="14">
    <location>
        <position position="117"/>
    </location>
    <ligand>
        <name>ATP</name>
        <dbReference type="ChEBI" id="CHEBI:30616"/>
    </ligand>
</feature>
<dbReference type="GO" id="GO:0005737">
    <property type="term" value="C:cytoplasm"/>
    <property type="evidence" value="ECO:0007669"/>
    <property type="project" value="UniProtKB-SubCell"/>
</dbReference>
<dbReference type="RefSeq" id="WP_200348795.1">
    <property type="nucleotide sequence ID" value="NZ_NRSJ01000079.1"/>
</dbReference>
<keyword evidence="8 13" id="KW-0548">Nucleotidyltransferase</keyword>
<organism evidence="16 17">
    <name type="scientific">Halochromatium glycolicum</name>
    <dbReference type="NCBI Taxonomy" id="85075"/>
    <lineage>
        <taxon>Bacteria</taxon>
        <taxon>Pseudomonadati</taxon>
        <taxon>Pseudomonadota</taxon>
        <taxon>Gammaproteobacteria</taxon>
        <taxon>Chromatiales</taxon>
        <taxon>Chromatiaceae</taxon>
        <taxon>Halochromatium</taxon>
    </lineage>
</organism>
<evidence type="ECO:0000256" key="4">
    <source>
        <dbReference type="ARBA" id="ARBA00015492"/>
    </source>
</evidence>
<feature type="binding site" evidence="14">
    <location>
        <position position="141"/>
    </location>
    <ligand>
        <name>L-threonine</name>
        <dbReference type="ChEBI" id="CHEBI:57926"/>
    </ligand>
</feature>
<evidence type="ECO:0000256" key="11">
    <source>
        <dbReference type="ARBA" id="ARBA00029774"/>
    </source>
</evidence>
<comment type="subcellular location">
    <subcellularLocation>
        <location evidence="1 13">Cytoplasm</location>
    </subcellularLocation>
</comment>
<keyword evidence="9 13" id="KW-0547">Nucleotide-binding</keyword>
<feature type="binding site" evidence="14">
    <location>
        <position position="236"/>
    </location>
    <ligand>
        <name>ATP</name>
        <dbReference type="ChEBI" id="CHEBI:30616"/>
    </ligand>
</feature>
<evidence type="ECO:0000259" key="15">
    <source>
        <dbReference type="PROSITE" id="PS51163"/>
    </source>
</evidence>
<dbReference type="InterPro" id="IPR005145">
    <property type="entry name" value="Sua5_C"/>
</dbReference>
<dbReference type="InterPro" id="IPR050156">
    <property type="entry name" value="TC-AMP_synthase_SUA5"/>
</dbReference>
<sequence length="337" mass="34649">MPRSPLNAPADADARLSEAVDVLSAGGVVAIPTETVYGLGADAENPAAVRHIFAIKGRPANHPLIVHLAGADRVGDWSPQPSAAAMALAERFWPGPLTLVLPRAERVPDAVTGGQDTVALRAPDHPLTLALLERFGGGIAAPSANRFGRISPTTAQHVRDDLGAAVDLVLDGGPCRIGLESTIVALIGPRPQLLRPGAIGPEALSEVIGKPVDPPLKHAGASEAAVRTPGALAAHYAPRAPLELIPADALTGRLSKLLDHGERPACLGLGERPSLPAEIPFALLPADAAGYGAGLYAALRALDAARPDRILLVAPPAGADWLAVNDRLRRAAHGSGR</sequence>
<dbReference type="SUPFAM" id="SSF55821">
    <property type="entry name" value="YrdC/RibB"/>
    <property type="match status" value="1"/>
</dbReference>
<evidence type="ECO:0000256" key="9">
    <source>
        <dbReference type="ARBA" id="ARBA00022741"/>
    </source>
</evidence>
<protein>
    <recommendedName>
        <fullName evidence="4 13">Threonylcarbamoyl-AMP synthase</fullName>
        <shortName evidence="13">TC-AMP synthase</shortName>
        <ecNumber evidence="3 13">2.7.7.87</ecNumber>
    </recommendedName>
    <alternativeName>
        <fullName evidence="11 13">L-threonylcarbamoyladenylate synthase</fullName>
    </alternativeName>
</protein>
<dbReference type="Proteomes" id="UP001296776">
    <property type="component" value="Unassembled WGS sequence"/>
</dbReference>
<comment type="similarity">
    <text evidence="2 13">Belongs to the SUA5 family.</text>
</comment>
<dbReference type="GO" id="GO:0003725">
    <property type="term" value="F:double-stranded RNA binding"/>
    <property type="evidence" value="ECO:0007669"/>
    <property type="project" value="UniProtKB-UniRule"/>
</dbReference>
<dbReference type="Gene3D" id="3.40.50.11030">
    <property type="entry name" value="Threonylcarbamoyl-AMP synthase, C-terminal domain"/>
    <property type="match status" value="1"/>
</dbReference>
<evidence type="ECO:0000256" key="6">
    <source>
        <dbReference type="ARBA" id="ARBA00022679"/>
    </source>
</evidence>
<dbReference type="PANTHER" id="PTHR17490:SF16">
    <property type="entry name" value="THREONYLCARBAMOYL-AMP SYNTHASE"/>
    <property type="match status" value="1"/>
</dbReference>
<name>A0AAJ0U8J2_9GAMM</name>
<dbReference type="EC" id="2.7.7.87" evidence="3 13"/>
<dbReference type="PROSITE" id="PS51163">
    <property type="entry name" value="YRDC"/>
    <property type="match status" value="1"/>
</dbReference>
<proteinExistence type="inferred from homology"/>